<dbReference type="Proteomes" id="UP000829398">
    <property type="component" value="Chromosome 7"/>
</dbReference>
<reference evidence="2" key="1">
    <citation type="journal article" date="2023" name="Hortic. Res.">
        <title>A chromosome-level phased genome enabling allele-level studies in sweet orange: a case study on citrus Huanglongbing tolerance.</title>
        <authorList>
            <person name="Wu B."/>
            <person name="Yu Q."/>
            <person name="Deng Z."/>
            <person name="Duan Y."/>
            <person name="Luo F."/>
            <person name="Gmitter F. Jr."/>
        </authorList>
    </citation>
    <scope>NUCLEOTIDE SEQUENCE [LARGE SCALE GENOMIC DNA]</scope>
    <source>
        <strain evidence="2">cv. Valencia</strain>
    </source>
</reference>
<keyword evidence="2" id="KW-1185">Reference proteome</keyword>
<proteinExistence type="predicted"/>
<comment type="caution">
    <text evidence="1">The sequence shown here is derived from an EMBL/GenBank/DDBJ whole genome shotgun (WGS) entry which is preliminary data.</text>
</comment>
<name>A0ACB8J5I0_CITSI</name>
<dbReference type="EMBL" id="CM039176">
    <property type="protein sequence ID" value="KAH9713169.1"/>
    <property type="molecule type" value="Genomic_DNA"/>
</dbReference>
<evidence type="ECO:0000313" key="2">
    <source>
        <dbReference type="Proteomes" id="UP000829398"/>
    </source>
</evidence>
<evidence type="ECO:0000313" key="1">
    <source>
        <dbReference type="EMBL" id="KAH9713169.1"/>
    </source>
</evidence>
<protein>
    <submittedName>
        <fullName evidence="1">TRAM domain-containing protein</fullName>
    </submittedName>
</protein>
<sequence>MMRSHSLRHLTATTTTISSPSWLPKFRSSSGSALASLSFAQNPQENQQQQQKQQTQQKIYCDSSNDDKKSDSNRASSYFPKRGQELELVCESLAYKGKGVCKVADTGFVVLCDRVLPGEKFIGRVTRKKGSYAEMTKLKTLSPHWDSVDAPCEYASYCGGCKTQNLSYEAQLRAKEGQVRDLVVHVGKFSDKDPEFAGIMKPIVPCDIQFHYRNKMEFSFGPKRWFPKESLPKRGDHIENYALGLHAPGFFDKVLNIDKCLLQSEPANLVLAAVQDYWRDPQLGLSPYDVHSHSGFLKHLMLRTGSDVKTGLPELMVNFVTSSYKPELLRPLVEKISSVPEVVSGEHYE</sequence>
<gene>
    <name evidence="1" type="ORF">KPL71_020263</name>
</gene>
<organism evidence="1 2">
    <name type="scientific">Citrus sinensis</name>
    <name type="common">Sweet orange</name>
    <name type="synonym">Citrus aurantium var. sinensis</name>
    <dbReference type="NCBI Taxonomy" id="2711"/>
    <lineage>
        <taxon>Eukaryota</taxon>
        <taxon>Viridiplantae</taxon>
        <taxon>Streptophyta</taxon>
        <taxon>Embryophyta</taxon>
        <taxon>Tracheophyta</taxon>
        <taxon>Spermatophyta</taxon>
        <taxon>Magnoliopsida</taxon>
        <taxon>eudicotyledons</taxon>
        <taxon>Gunneridae</taxon>
        <taxon>Pentapetalae</taxon>
        <taxon>rosids</taxon>
        <taxon>malvids</taxon>
        <taxon>Sapindales</taxon>
        <taxon>Rutaceae</taxon>
        <taxon>Aurantioideae</taxon>
        <taxon>Citrus</taxon>
    </lineage>
</organism>
<accession>A0ACB8J5I0</accession>